<evidence type="ECO:0000256" key="2">
    <source>
        <dbReference type="ARBA" id="ARBA00022475"/>
    </source>
</evidence>
<dbReference type="SUPFAM" id="SSF52540">
    <property type="entry name" value="P-loop containing nucleoside triphosphate hydrolases"/>
    <property type="match status" value="1"/>
</dbReference>
<dbReference type="Proteomes" id="UP000017640">
    <property type="component" value="Chromosome"/>
</dbReference>
<keyword evidence="6" id="KW-0067">ATP-binding</keyword>
<dbReference type="InterPro" id="IPR011868">
    <property type="entry name" value="ModC_ABC_ATP-bd"/>
</dbReference>
<feature type="domain" description="Mop" evidence="11">
    <location>
        <begin position="292"/>
        <end position="359"/>
    </location>
</feature>
<keyword evidence="13" id="KW-1185">Reference proteome</keyword>
<dbReference type="InterPro" id="IPR008995">
    <property type="entry name" value="Mo/tungstate-bd_C_term_dom"/>
</dbReference>
<evidence type="ECO:0000256" key="4">
    <source>
        <dbReference type="ARBA" id="ARBA00022519"/>
    </source>
</evidence>
<dbReference type="Gene3D" id="3.40.50.300">
    <property type="entry name" value="P-loop containing nucleotide triphosphate hydrolases"/>
    <property type="match status" value="1"/>
</dbReference>
<dbReference type="PROSITE" id="PS00211">
    <property type="entry name" value="ABC_TRANSPORTER_1"/>
    <property type="match status" value="1"/>
</dbReference>
<dbReference type="GO" id="GO:0015098">
    <property type="term" value="F:molybdate ion transmembrane transporter activity"/>
    <property type="evidence" value="ECO:0007669"/>
    <property type="project" value="InterPro"/>
</dbReference>
<organism evidence="12 13">
    <name type="scientific">Spiribacter curvatus</name>
    <dbReference type="NCBI Taxonomy" id="1335757"/>
    <lineage>
        <taxon>Bacteria</taxon>
        <taxon>Pseudomonadati</taxon>
        <taxon>Pseudomonadota</taxon>
        <taxon>Gammaproteobacteria</taxon>
        <taxon>Chromatiales</taxon>
        <taxon>Ectothiorhodospiraceae</taxon>
        <taxon>Spiribacter</taxon>
    </lineage>
</organism>
<keyword evidence="7" id="KW-1278">Translocase</keyword>
<dbReference type="PROSITE" id="PS50893">
    <property type="entry name" value="ABC_TRANSPORTER_2"/>
    <property type="match status" value="1"/>
</dbReference>
<evidence type="ECO:0000259" key="11">
    <source>
        <dbReference type="PROSITE" id="PS51866"/>
    </source>
</evidence>
<dbReference type="NCBIfam" id="TIGR02142">
    <property type="entry name" value="modC_ABC"/>
    <property type="match status" value="1"/>
</dbReference>
<evidence type="ECO:0000256" key="5">
    <source>
        <dbReference type="ARBA" id="ARBA00022741"/>
    </source>
</evidence>
<dbReference type="InterPro" id="IPR050334">
    <property type="entry name" value="Molybdenum_import_ModC"/>
</dbReference>
<dbReference type="PANTHER" id="PTHR43514:SF4">
    <property type="entry name" value="ABC TRANSPORTER I FAMILY MEMBER 10"/>
    <property type="match status" value="1"/>
</dbReference>
<evidence type="ECO:0000259" key="10">
    <source>
        <dbReference type="PROSITE" id="PS50893"/>
    </source>
</evidence>
<dbReference type="Gene3D" id="2.40.50.100">
    <property type="match status" value="1"/>
</dbReference>
<dbReference type="InterPro" id="IPR003593">
    <property type="entry name" value="AAA+_ATPase"/>
</dbReference>
<keyword evidence="5" id="KW-0547">Nucleotide-binding</keyword>
<dbReference type="InterPro" id="IPR027417">
    <property type="entry name" value="P-loop_NTPase"/>
</dbReference>
<dbReference type="InterPro" id="IPR003439">
    <property type="entry name" value="ABC_transporter-like_ATP-bd"/>
</dbReference>
<dbReference type="PANTHER" id="PTHR43514">
    <property type="entry name" value="ABC TRANSPORTER I FAMILY MEMBER 10"/>
    <property type="match status" value="1"/>
</dbReference>
<keyword evidence="3 9" id="KW-0500">Molybdenum</keyword>
<dbReference type="AlphaFoldDB" id="U5T127"/>
<keyword evidence="2" id="KW-1003">Cell membrane</keyword>
<dbReference type="Pfam" id="PF00005">
    <property type="entry name" value="ABC_tran"/>
    <property type="match status" value="1"/>
</dbReference>
<dbReference type="SUPFAM" id="SSF50331">
    <property type="entry name" value="MOP-like"/>
    <property type="match status" value="1"/>
</dbReference>
<dbReference type="GO" id="GO:0016020">
    <property type="term" value="C:membrane"/>
    <property type="evidence" value="ECO:0007669"/>
    <property type="project" value="InterPro"/>
</dbReference>
<sequence>MTAEGLEFDVSLDRPGFQLVANGRLAPGVTALFGHSGCGKTSLLRCLAGLEPGCRGRIHHGGESWQSRSGTRPPHRRPVGLVFQDARLFPHLSVRGNLDYAERRRRGEGPGRAEVIDGLGLRALLDQAPSALSGGESQRVALGRALLAGPRILLLDEPLTGLDTARQREIMPLLRTIPERFGVALLYVTHSRYEVLALADQIMLMREGRMITHASVSSVFSSPDYWAFLGQTEPAVIWPGRVVARDNDWGLTILATDAGRLRVSGISVDPGDQVALRVAARDVVLTLEPPTATSVLNSLPVRVESLKQTGEGVVRVELSIGHRASLWTQVTRQSVAALRLEPGRRLHALIRPEVLSINH</sequence>
<dbReference type="GO" id="GO:0005524">
    <property type="term" value="F:ATP binding"/>
    <property type="evidence" value="ECO:0007669"/>
    <property type="project" value="UniProtKB-KW"/>
</dbReference>
<dbReference type="eggNOG" id="COG4148">
    <property type="taxonomic scope" value="Bacteria"/>
</dbReference>
<evidence type="ECO:0000256" key="6">
    <source>
        <dbReference type="ARBA" id="ARBA00022840"/>
    </source>
</evidence>
<protein>
    <submittedName>
        <fullName evidence="12">Uncharacterized protein</fullName>
    </submittedName>
</protein>
<evidence type="ECO:0000313" key="12">
    <source>
        <dbReference type="EMBL" id="AGY91219.1"/>
    </source>
</evidence>
<dbReference type="EMBL" id="CP005990">
    <property type="protein sequence ID" value="AGY91219.1"/>
    <property type="molecule type" value="Genomic_DNA"/>
</dbReference>
<dbReference type="GO" id="GO:0016887">
    <property type="term" value="F:ATP hydrolysis activity"/>
    <property type="evidence" value="ECO:0007669"/>
    <property type="project" value="InterPro"/>
</dbReference>
<keyword evidence="1" id="KW-0813">Transport</keyword>
<evidence type="ECO:0000256" key="3">
    <source>
        <dbReference type="ARBA" id="ARBA00022505"/>
    </source>
</evidence>
<feature type="domain" description="ABC transporter" evidence="10">
    <location>
        <begin position="1"/>
        <end position="232"/>
    </location>
</feature>
<dbReference type="OrthoDB" id="9802264at2"/>
<accession>U5T127</accession>
<reference evidence="12 13" key="1">
    <citation type="journal article" date="2013" name="BMC Genomics">
        <title>Genomes of "Spiribacter", a streamlined, successful halophilic bacterium.</title>
        <authorList>
            <person name="Lopez-Perez M."/>
            <person name="Ghai R."/>
            <person name="Leon M.J."/>
            <person name="Rodriguez-Olmos A."/>
            <person name="Copa-Patino J.L."/>
            <person name="Soliveri J."/>
            <person name="Sanchez-Porro C."/>
            <person name="Ventosa A."/>
            <person name="Rodriguez-Valera F."/>
        </authorList>
    </citation>
    <scope>NUCLEOTIDE SEQUENCE [LARGE SCALE GENOMIC DNA]</scope>
    <source>
        <strain evidence="12 13">UAH-SP71</strain>
    </source>
</reference>
<dbReference type="InterPro" id="IPR004606">
    <property type="entry name" value="Mop_domain"/>
</dbReference>
<evidence type="ECO:0000256" key="1">
    <source>
        <dbReference type="ARBA" id="ARBA00022448"/>
    </source>
</evidence>
<evidence type="ECO:0000256" key="9">
    <source>
        <dbReference type="PROSITE-ProRule" id="PRU01213"/>
    </source>
</evidence>
<keyword evidence="8" id="KW-0472">Membrane</keyword>
<dbReference type="HOGENOM" id="CLU_000604_1_1_6"/>
<dbReference type="KEGG" id="spiu:SPICUR_00975"/>
<evidence type="ECO:0000256" key="8">
    <source>
        <dbReference type="ARBA" id="ARBA00023136"/>
    </source>
</evidence>
<keyword evidence="4" id="KW-0997">Cell inner membrane</keyword>
<evidence type="ECO:0000313" key="13">
    <source>
        <dbReference type="Proteomes" id="UP000017640"/>
    </source>
</evidence>
<name>U5T127_9GAMM</name>
<dbReference type="PATRIC" id="fig|1335757.3.peg.192"/>
<dbReference type="RefSeq" id="WP_023365121.1">
    <property type="nucleotide sequence ID" value="NC_022664.1"/>
</dbReference>
<gene>
    <name evidence="12" type="ORF">SPICUR_00975</name>
</gene>
<dbReference type="InterPro" id="IPR005116">
    <property type="entry name" value="Transp-assoc_OB_typ1"/>
</dbReference>
<dbReference type="PROSITE" id="PS51866">
    <property type="entry name" value="MOP"/>
    <property type="match status" value="1"/>
</dbReference>
<proteinExistence type="predicted"/>
<evidence type="ECO:0000256" key="7">
    <source>
        <dbReference type="ARBA" id="ARBA00022967"/>
    </source>
</evidence>
<dbReference type="Pfam" id="PF03459">
    <property type="entry name" value="TOBE"/>
    <property type="match status" value="1"/>
</dbReference>
<dbReference type="InterPro" id="IPR017871">
    <property type="entry name" value="ABC_transporter-like_CS"/>
</dbReference>
<dbReference type="STRING" id="1335757.SPICUR_00975"/>
<dbReference type="SMART" id="SM00382">
    <property type="entry name" value="AAA"/>
    <property type="match status" value="1"/>
</dbReference>
<dbReference type="GO" id="GO:0140359">
    <property type="term" value="F:ABC-type transporter activity"/>
    <property type="evidence" value="ECO:0007669"/>
    <property type="project" value="InterPro"/>
</dbReference>